<evidence type="ECO:0000256" key="1">
    <source>
        <dbReference type="ARBA" id="ARBA00022729"/>
    </source>
</evidence>
<feature type="domain" description="Secretion system C-terminal sorting" evidence="2">
    <location>
        <begin position="62"/>
        <end position="134"/>
    </location>
</feature>
<protein>
    <recommendedName>
        <fullName evidence="2">Secretion system C-terminal sorting domain-containing protein</fullName>
    </recommendedName>
</protein>
<reference evidence="4" key="1">
    <citation type="journal article" date="2019" name="Int. J. Syst. Evol. Microbiol.">
        <title>The Global Catalogue of Microorganisms (GCM) 10K type strain sequencing project: providing services to taxonomists for standard genome sequencing and annotation.</title>
        <authorList>
            <consortium name="The Broad Institute Genomics Platform"/>
            <consortium name="The Broad Institute Genome Sequencing Center for Infectious Disease"/>
            <person name="Wu L."/>
            <person name="Ma J."/>
        </authorList>
    </citation>
    <scope>NUCLEOTIDE SEQUENCE [LARGE SCALE GENOMIC DNA]</scope>
    <source>
        <strain evidence="4">CGMCC 1.12811</strain>
    </source>
</reference>
<evidence type="ECO:0000313" key="3">
    <source>
        <dbReference type="EMBL" id="GGA87135.1"/>
    </source>
</evidence>
<name>A0ABQ1HRF0_9FLAO</name>
<dbReference type="Pfam" id="PF18962">
    <property type="entry name" value="Por_Secre_tail"/>
    <property type="match status" value="1"/>
</dbReference>
<comment type="caution">
    <text evidence="3">The sequence shown here is derived from an EMBL/GenBank/DDBJ whole genome shotgun (WGS) entry which is preliminary data.</text>
</comment>
<keyword evidence="4" id="KW-1185">Reference proteome</keyword>
<dbReference type="EMBL" id="BMGA01000010">
    <property type="protein sequence ID" value="GGA87135.1"/>
    <property type="molecule type" value="Genomic_DNA"/>
</dbReference>
<keyword evidence="1" id="KW-0732">Signal</keyword>
<accession>A0ABQ1HRF0</accession>
<gene>
    <name evidence="3" type="ORF">GCM10008015_29730</name>
</gene>
<dbReference type="NCBIfam" id="TIGR04183">
    <property type="entry name" value="Por_Secre_tail"/>
    <property type="match status" value="1"/>
</dbReference>
<evidence type="ECO:0000259" key="2">
    <source>
        <dbReference type="Pfam" id="PF18962"/>
    </source>
</evidence>
<dbReference type="InterPro" id="IPR026444">
    <property type="entry name" value="Secre_tail"/>
</dbReference>
<organism evidence="3 4">
    <name type="scientific">Flavobacterium palustre</name>
    <dbReference type="NCBI Taxonomy" id="1476463"/>
    <lineage>
        <taxon>Bacteria</taxon>
        <taxon>Pseudomonadati</taxon>
        <taxon>Bacteroidota</taxon>
        <taxon>Flavobacteriia</taxon>
        <taxon>Flavobacteriales</taxon>
        <taxon>Flavobacteriaceae</taxon>
        <taxon>Flavobacterium</taxon>
    </lineage>
</organism>
<proteinExistence type="predicted"/>
<evidence type="ECO:0000313" key="4">
    <source>
        <dbReference type="Proteomes" id="UP000658793"/>
    </source>
</evidence>
<sequence>MLSSQGITTKTAEGYIISQTIGQQSIIGNSSNKEIVMQGFQQSLWGSYIASTEKTEIVTRTYPNPFKDVVNFEFSQLMPNPIEIHVFDISGRLVFSKEVKIENTILTIELAKLPRSEYLVQLQTTNFKYYTKLIKL</sequence>
<dbReference type="Proteomes" id="UP000658793">
    <property type="component" value="Unassembled WGS sequence"/>
</dbReference>